<dbReference type="Gene3D" id="2.30.30.110">
    <property type="match status" value="1"/>
</dbReference>
<dbReference type="RefSeq" id="WP_024408367.1">
    <property type="nucleotide sequence ID" value="NZ_CEDH01000070.1"/>
</dbReference>
<dbReference type="EMBL" id="FILL01000038">
    <property type="protein sequence ID" value="CYX96580.1"/>
    <property type="molecule type" value="Genomic_DNA"/>
</dbReference>
<dbReference type="EMBL" id="FIGH01000014">
    <property type="protein sequence ID" value="CYU89904.1"/>
    <property type="molecule type" value="Genomic_DNA"/>
</dbReference>
<sequence length="282" mass="32363">MVKQMTNKEVTHFKKEVLTALDKYLTSLISKGESSKATKIITWIRDWTNFLKFENKFQSKRLPALQRGSIVSANLGFNLGQEYGGPHYGIVLNTSDSRRNSVVTILPLTSIKPETNLEHLEHFKLNLGDELYQLLGLKLQTKKAELTEKQAESNRQYSDIMERLSKLEQSLLVEFEEYSSDPITLAKRSQAILSDMDGITKDKESFEQLIDELDKEEEILKNIARQVLKMKKGSIALLNQVTTISKMRIFDPKNQTSVLYDIVLSKETMDRIDVALKNYIIK</sequence>
<organism evidence="2 5">
    <name type="scientific">Streptococcus suis</name>
    <dbReference type="NCBI Taxonomy" id="1307"/>
    <lineage>
        <taxon>Bacteria</taxon>
        <taxon>Bacillati</taxon>
        <taxon>Bacillota</taxon>
        <taxon>Bacilli</taxon>
        <taxon>Lactobacillales</taxon>
        <taxon>Streptococcaceae</taxon>
        <taxon>Streptococcus</taxon>
    </lineage>
</organism>
<accession>A0A0Z8ECA0</accession>
<dbReference type="AlphaFoldDB" id="A0A0Z8ECA0"/>
<proteinExistence type="predicted"/>
<protein>
    <submittedName>
        <fullName evidence="2">Phage protein</fullName>
    </submittedName>
</protein>
<comment type="caution">
    <text evidence="2">The sequence shown here is derived from an EMBL/GenBank/DDBJ whole genome shotgun (WGS) entry which is preliminary data.</text>
</comment>
<reference evidence="4 5" key="1">
    <citation type="submission" date="2016-02" db="EMBL/GenBank/DDBJ databases">
        <authorList>
            <consortium name="Pathogen Informatics"/>
        </authorList>
    </citation>
    <scope>NUCLEOTIDE SEQUENCE [LARGE SCALE GENOMIC DNA]</scope>
    <source>
        <strain evidence="2 5">LSS30</strain>
        <strain evidence="3 4">SS975</strain>
    </source>
</reference>
<evidence type="ECO:0000313" key="2">
    <source>
        <dbReference type="EMBL" id="CYU89904.1"/>
    </source>
</evidence>
<dbReference type="Proteomes" id="UP000072353">
    <property type="component" value="Unassembled WGS sequence"/>
</dbReference>
<dbReference type="InterPro" id="IPR011067">
    <property type="entry name" value="Plasmid_toxin/cell-grow_inhib"/>
</dbReference>
<evidence type="ECO:0000313" key="3">
    <source>
        <dbReference type="EMBL" id="CYX96580.1"/>
    </source>
</evidence>
<dbReference type="SUPFAM" id="SSF50118">
    <property type="entry name" value="Cell growth inhibitor/plasmid maintenance toxic component"/>
    <property type="match status" value="1"/>
</dbReference>
<gene>
    <name evidence="2" type="ORF">ERS132392_02193</name>
    <name evidence="3" type="ORF">ERS132521_02214</name>
</gene>
<name>A0A0Z8ECA0_STRSU</name>
<evidence type="ECO:0000313" key="5">
    <source>
        <dbReference type="Proteomes" id="UP000074664"/>
    </source>
</evidence>
<feature type="coiled-coil region" evidence="1">
    <location>
        <begin position="196"/>
        <end position="226"/>
    </location>
</feature>
<keyword evidence="1" id="KW-0175">Coiled coil</keyword>
<evidence type="ECO:0000313" key="4">
    <source>
        <dbReference type="Proteomes" id="UP000072353"/>
    </source>
</evidence>
<dbReference type="Proteomes" id="UP000074664">
    <property type="component" value="Unassembled WGS sequence"/>
</dbReference>
<evidence type="ECO:0000256" key="1">
    <source>
        <dbReference type="SAM" id="Coils"/>
    </source>
</evidence>